<evidence type="ECO:0000313" key="13">
    <source>
        <dbReference type="EMBL" id="OGC06956.1"/>
    </source>
</evidence>
<dbReference type="UniPathway" id="UPA00031">
    <property type="reaction ID" value="UER00008"/>
</dbReference>
<keyword evidence="7 11" id="KW-0963">Cytoplasm</keyword>
<protein>
    <recommendedName>
        <fullName evidence="11">Phosphoribosyl-AMP cyclohydrolase</fullName>
        <shortName evidence="11">PRA-CH</shortName>
        <ecNumber evidence="11">3.5.4.19</ecNumber>
    </recommendedName>
</protein>
<comment type="function">
    <text evidence="11">Catalyzes the hydrolysis of the adenine ring of phosphoribosyl-AMP.</text>
</comment>
<evidence type="ECO:0000256" key="9">
    <source>
        <dbReference type="ARBA" id="ARBA00022801"/>
    </source>
</evidence>
<comment type="subcellular location">
    <subcellularLocation>
        <location evidence="11">Cytoplasm</location>
    </subcellularLocation>
</comment>
<dbReference type="GO" id="GO:0004635">
    <property type="term" value="F:phosphoribosyl-AMP cyclohydrolase activity"/>
    <property type="evidence" value="ECO:0007669"/>
    <property type="project" value="UniProtKB-UniRule"/>
</dbReference>
<dbReference type="NCBIfam" id="NF000768">
    <property type="entry name" value="PRK00051.1"/>
    <property type="match status" value="1"/>
</dbReference>
<dbReference type="GO" id="GO:0008270">
    <property type="term" value="F:zinc ion binding"/>
    <property type="evidence" value="ECO:0007669"/>
    <property type="project" value="UniProtKB-UniRule"/>
</dbReference>
<name>A0A1F4RFQ8_UNCSA</name>
<evidence type="ECO:0000256" key="8">
    <source>
        <dbReference type="ARBA" id="ARBA00022605"/>
    </source>
</evidence>
<keyword evidence="10 11" id="KW-0368">Histidine biosynthesis</keyword>
<dbReference type="FunFam" id="3.10.20.810:FF:000001">
    <property type="entry name" value="Histidine biosynthesis bifunctional protein HisIE"/>
    <property type="match status" value="1"/>
</dbReference>
<keyword evidence="9 11" id="KW-0378">Hydrolase</keyword>
<feature type="binding site" evidence="11">
    <location>
        <position position="89"/>
    </location>
    <ligand>
        <name>Mg(2+)</name>
        <dbReference type="ChEBI" id="CHEBI:18420"/>
    </ligand>
</feature>
<dbReference type="GO" id="GO:0005737">
    <property type="term" value="C:cytoplasm"/>
    <property type="evidence" value="ECO:0007669"/>
    <property type="project" value="UniProtKB-SubCell"/>
</dbReference>
<evidence type="ECO:0000256" key="2">
    <source>
        <dbReference type="ARBA" id="ARBA00001460"/>
    </source>
</evidence>
<dbReference type="GO" id="GO:0000287">
    <property type="term" value="F:magnesium ion binding"/>
    <property type="evidence" value="ECO:0007669"/>
    <property type="project" value="UniProtKB-UniRule"/>
</dbReference>
<feature type="binding site" evidence="11">
    <location>
        <position position="91"/>
    </location>
    <ligand>
        <name>Mg(2+)</name>
        <dbReference type="ChEBI" id="CHEBI:18420"/>
    </ligand>
</feature>
<evidence type="ECO:0000256" key="6">
    <source>
        <dbReference type="ARBA" id="ARBA00008299"/>
    </source>
</evidence>
<dbReference type="HAMAP" id="MF_01021">
    <property type="entry name" value="HisI"/>
    <property type="match status" value="1"/>
</dbReference>
<comment type="catalytic activity">
    <reaction evidence="1 11">
        <text>1-(5-phospho-beta-D-ribosyl)-5'-AMP + H2O = 1-(5-phospho-beta-D-ribosyl)-5-[(5-phospho-beta-D-ribosylamino)methylideneamino]imidazole-4-carboxamide</text>
        <dbReference type="Rhea" id="RHEA:20049"/>
        <dbReference type="ChEBI" id="CHEBI:15377"/>
        <dbReference type="ChEBI" id="CHEBI:58435"/>
        <dbReference type="ChEBI" id="CHEBI:59457"/>
        <dbReference type="EC" id="3.5.4.19"/>
    </reaction>
</comment>
<feature type="binding site" evidence="11">
    <location>
        <position position="114"/>
    </location>
    <ligand>
        <name>Zn(2+)</name>
        <dbReference type="ChEBI" id="CHEBI:29105"/>
        <note>ligand shared between dimeric partners</note>
    </ligand>
</feature>
<sequence>MEIIINPTINCGEWREKMNIKFDGKGLVPVIAQDYNDGTVLMLAYMNQESLDKTLATKEMWYWSRSRKVLWRKGDTSGHVQKVKELYYDCDADALLAKIEQIGNIACHTGERSCFFNKISLSG</sequence>
<dbReference type="InterPro" id="IPR038019">
    <property type="entry name" value="PRib_AMP_CycHydrolase_sf"/>
</dbReference>
<comment type="similarity">
    <text evidence="6">In the N-terminal section; belongs to the PRA-CH family.</text>
</comment>
<comment type="cofactor">
    <cofactor evidence="11">
        <name>Mg(2+)</name>
        <dbReference type="ChEBI" id="CHEBI:18420"/>
    </cofactor>
    <text evidence="11">Binds 1 Mg(2+) ion per subunit.</text>
</comment>
<dbReference type="SUPFAM" id="SSF141734">
    <property type="entry name" value="HisI-like"/>
    <property type="match status" value="1"/>
</dbReference>
<dbReference type="AlphaFoldDB" id="A0A1F4RFQ8"/>
<comment type="pathway">
    <text evidence="3 11">Amino-acid biosynthesis; L-histidine biosynthesis; L-histidine from 5-phospho-alpha-D-ribose 1-diphosphate: step 3/9.</text>
</comment>
<evidence type="ECO:0000256" key="10">
    <source>
        <dbReference type="ARBA" id="ARBA00023102"/>
    </source>
</evidence>
<evidence type="ECO:0000256" key="3">
    <source>
        <dbReference type="ARBA" id="ARBA00005169"/>
    </source>
</evidence>
<accession>A0A1F4RFQ8</accession>
<proteinExistence type="inferred from homology"/>
<evidence type="ECO:0000256" key="11">
    <source>
        <dbReference type="HAMAP-Rule" id="MF_01021"/>
    </source>
</evidence>
<evidence type="ECO:0000256" key="1">
    <source>
        <dbReference type="ARBA" id="ARBA00000024"/>
    </source>
</evidence>
<gene>
    <name evidence="11" type="primary">hisI</name>
    <name evidence="13" type="ORF">A3H38_01310</name>
</gene>
<comment type="pathway">
    <text evidence="4">Amino-acid biosynthesis; L-histidine biosynthesis; L-histidine from 5-phospho-alpha-D-ribose 1-diphosphate: step 2/9.</text>
</comment>
<comment type="subunit">
    <text evidence="11">Homodimer.</text>
</comment>
<evidence type="ECO:0000256" key="4">
    <source>
        <dbReference type="ARBA" id="ARBA00005204"/>
    </source>
</evidence>
<feature type="binding site" evidence="11">
    <location>
        <position position="107"/>
    </location>
    <ligand>
        <name>Zn(2+)</name>
        <dbReference type="ChEBI" id="CHEBI:29105"/>
        <note>ligand shared between dimeric partners</note>
    </ligand>
</feature>
<dbReference type="Gene3D" id="3.10.20.810">
    <property type="entry name" value="Phosphoribosyl-AMP cyclohydrolase"/>
    <property type="match status" value="1"/>
</dbReference>
<dbReference type="GO" id="GO:0000105">
    <property type="term" value="P:L-histidine biosynthetic process"/>
    <property type="evidence" value="ECO:0007669"/>
    <property type="project" value="UniProtKB-UniRule"/>
</dbReference>
<comment type="similarity">
    <text evidence="11">Belongs to the PRA-CH family.</text>
</comment>
<dbReference type="InterPro" id="IPR026660">
    <property type="entry name" value="PRA-CH"/>
</dbReference>
<comment type="caution">
    <text evidence="13">The sequence shown here is derived from an EMBL/GenBank/DDBJ whole genome shotgun (WGS) entry which is preliminary data.</text>
</comment>
<feature type="binding site" evidence="11">
    <location>
        <position position="90"/>
    </location>
    <ligand>
        <name>Zn(2+)</name>
        <dbReference type="ChEBI" id="CHEBI:29105"/>
        <note>ligand shared between dimeric partners</note>
    </ligand>
</feature>
<reference evidence="13 14" key="1">
    <citation type="journal article" date="2016" name="Nat. Commun.">
        <title>Thousands of microbial genomes shed light on interconnected biogeochemical processes in an aquifer system.</title>
        <authorList>
            <person name="Anantharaman K."/>
            <person name="Brown C.T."/>
            <person name="Hug L.A."/>
            <person name="Sharon I."/>
            <person name="Castelle C.J."/>
            <person name="Probst A.J."/>
            <person name="Thomas B.C."/>
            <person name="Singh A."/>
            <person name="Wilkins M.J."/>
            <person name="Karaoz U."/>
            <person name="Brodie E.L."/>
            <person name="Williams K.H."/>
            <person name="Hubbard S.S."/>
            <person name="Banfield J.F."/>
        </authorList>
    </citation>
    <scope>NUCLEOTIDE SEQUENCE [LARGE SCALE GENOMIC DNA]</scope>
</reference>
<evidence type="ECO:0000313" key="14">
    <source>
        <dbReference type="Proteomes" id="UP000176938"/>
    </source>
</evidence>
<comment type="similarity">
    <text evidence="5">In the C-terminal section; belongs to the PRA-PH family.</text>
</comment>
<keyword evidence="11" id="KW-0862">Zinc</keyword>
<dbReference type="EC" id="3.5.4.19" evidence="11"/>
<evidence type="ECO:0000256" key="7">
    <source>
        <dbReference type="ARBA" id="ARBA00022490"/>
    </source>
</evidence>
<organism evidence="13 14">
    <name type="scientific">candidate division WOR-1 bacterium RIFCSPLOWO2_02_FULL_46_20</name>
    <dbReference type="NCBI Taxonomy" id="1802567"/>
    <lineage>
        <taxon>Bacteria</taxon>
        <taxon>Bacillati</taxon>
        <taxon>Saganbacteria</taxon>
    </lineage>
</organism>
<keyword evidence="8 11" id="KW-0028">Amino-acid biosynthesis</keyword>
<dbReference type="PANTHER" id="PTHR42945">
    <property type="entry name" value="HISTIDINE BIOSYNTHESIS BIFUNCTIONAL PROTEIN"/>
    <property type="match status" value="1"/>
</dbReference>
<comment type="cofactor">
    <cofactor evidence="11">
        <name>Zn(2+)</name>
        <dbReference type="ChEBI" id="CHEBI:29105"/>
    </cofactor>
    <text evidence="11">Binds 1 zinc ion per subunit.</text>
</comment>
<dbReference type="EMBL" id="METP01000013">
    <property type="protein sequence ID" value="OGC06956.1"/>
    <property type="molecule type" value="Genomic_DNA"/>
</dbReference>
<feature type="binding site" evidence="11">
    <location>
        <position position="93"/>
    </location>
    <ligand>
        <name>Mg(2+)</name>
        <dbReference type="ChEBI" id="CHEBI:18420"/>
    </ligand>
</feature>
<keyword evidence="11" id="KW-0479">Metal-binding</keyword>
<feature type="domain" description="Phosphoribosyl-AMP cyclohydrolase" evidence="12">
    <location>
        <begin position="42"/>
        <end position="116"/>
    </location>
</feature>
<keyword evidence="11" id="KW-0460">Magnesium</keyword>
<dbReference type="InterPro" id="IPR002496">
    <property type="entry name" value="PRib_AMP_CycHydrolase_dom"/>
</dbReference>
<dbReference type="Proteomes" id="UP000176938">
    <property type="component" value="Unassembled WGS sequence"/>
</dbReference>
<evidence type="ECO:0000259" key="12">
    <source>
        <dbReference type="Pfam" id="PF01502"/>
    </source>
</evidence>
<dbReference type="GO" id="GO:0004636">
    <property type="term" value="F:phosphoribosyl-ATP diphosphatase activity"/>
    <property type="evidence" value="ECO:0007669"/>
    <property type="project" value="UniProtKB-EC"/>
</dbReference>
<dbReference type="Pfam" id="PF01502">
    <property type="entry name" value="PRA-CH"/>
    <property type="match status" value="1"/>
</dbReference>
<comment type="catalytic activity">
    <reaction evidence="2">
        <text>1-(5-phospho-beta-D-ribosyl)-ATP + H2O = 1-(5-phospho-beta-D-ribosyl)-5'-AMP + diphosphate + H(+)</text>
        <dbReference type="Rhea" id="RHEA:22828"/>
        <dbReference type="ChEBI" id="CHEBI:15377"/>
        <dbReference type="ChEBI" id="CHEBI:15378"/>
        <dbReference type="ChEBI" id="CHEBI:33019"/>
        <dbReference type="ChEBI" id="CHEBI:59457"/>
        <dbReference type="ChEBI" id="CHEBI:73183"/>
        <dbReference type="EC" id="3.6.1.31"/>
    </reaction>
</comment>
<evidence type="ECO:0000256" key="5">
    <source>
        <dbReference type="ARBA" id="ARBA00007731"/>
    </source>
</evidence>
<dbReference type="PANTHER" id="PTHR42945:SF1">
    <property type="entry name" value="HISTIDINE BIOSYNTHESIS BIFUNCTIONAL PROTEIN HIS7"/>
    <property type="match status" value="1"/>
</dbReference>